<evidence type="ECO:0000256" key="1">
    <source>
        <dbReference type="SAM" id="MobiDB-lite"/>
    </source>
</evidence>
<dbReference type="Proteomes" id="UP000707451">
    <property type="component" value="Unassembled WGS sequence"/>
</dbReference>
<evidence type="ECO:0000313" key="3">
    <source>
        <dbReference type="Proteomes" id="UP000707451"/>
    </source>
</evidence>
<sequence length="515" mass="54997">MIHTSPNGFESELIRSAITSSVVTTTVTAANTTAATTTAAAATTTATGSITATDSTTLTTASPTEIRLKNRLQRIIRIPPSVAQTHSNKATASTSTHTPPSSATSPNTTTTSPTINTTTPKHRGGHSRVEKKQLVGATIAIGQDKPLVTTTTVTFRLVGSGTDLSAPPSTPSPAPAAPTPVSDSYPDSYLSEKNPETIKVVDQHHLHNPYYYSPDPMPQRQVYTVGSSLLAKAKVKARALQHNLLSPQQQQQHQQHSIQQQHQQKQHELDPLTKLELHKGNQEEGADGRGSSSDGTDVESNASNSNSNTISVGTSNHLKSIHYQHHHLHHRSSSAQLDNTIMGDIDPQSDNSHDHSNDSDSTVTDHPPHEALLSPPTPRSRKCSLRSRNSIGPDEEKLSTACIAVAGGGGGATALLTTTPAVLPRSLSKETAAGVEELDDEDNAVVFAEEKKADMIGEALLLSDSPEPTMLMTTQDSAALYEAIFQRQHPTEEAIAESLHELRQLILAYGIPEQL</sequence>
<gene>
    <name evidence="2" type="ORF">KI688_011427</name>
</gene>
<accession>A0A9P8BT42</accession>
<feature type="compositionally biased region" description="Low complexity" evidence="1">
    <location>
        <begin position="248"/>
        <end position="263"/>
    </location>
</feature>
<dbReference type="EMBL" id="JAHRHY010000007">
    <property type="protein sequence ID" value="KAG9067839.1"/>
    <property type="molecule type" value="Genomic_DNA"/>
</dbReference>
<name>A0A9P8BT42_9FUNG</name>
<reference evidence="2" key="1">
    <citation type="submission" date="2021-06" db="EMBL/GenBank/DDBJ databases">
        <title>Genome Sequence of Mortierella hyaline Strain SCG-10, a Cold-Adapted, Nitrate-Reducing Fungus Isolated from Soil in Minnesota, USA.</title>
        <authorList>
            <person name="Aldossari N."/>
        </authorList>
    </citation>
    <scope>NUCLEOTIDE SEQUENCE</scope>
    <source>
        <strain evidence="2">SCG-10</strain>
    </source>
</reference>
<proteinExistence type="predicted"/>
<feature type="compositionally biased region" description="Low complexity" evidence="1">
    <location>
        <begin position="91"/>
        <end position="119"/>
    </location>
</feature>
<feature type="region of interest" description="Disordered" evidence="1">
    <location>
        <begin position="340"/>
        <end position="393"/>
    </location>
</feature>
<dbReference type="AlphaFoldDB" id="A0A9P8BT42"/>
<feature type="region of interest" description="Disordered" evidence="1">
    <location>
        <begin position="245"/>
        <end position="268"/>
    </location>
</feature>
<feature type="region of interest" description="Disordered" evidence="1">
    <location>
        <begin position="80"/>
        <end position="129"/>
    </location>
</feature>
<feature type="region of interest" description="Disordered" evidence="1">
    <location>
        <begin position="161"/>
        <end position="191"/>
    </location>
</feature>
<feature type="region of interest" description="Disordered" evidence="1">
    <location>
        <begin position="281"/>
        <end position="313"/>
    </location>
</feature>
<feature type="compositionally biased region" description="Pro residues" evidence="1">
    <location>
        <begin position="168"/>
        <end position="178"/>
    </location>
</feature>
<feature type="compositionally biased region" description="Polar residues" evidence="1">
    <location>
        <begin position="290"/>
        <end position="299"/>
    </location>
</feature>
<keyword evidence="3" id="KW-1185">Reference proteome</keyword>
<protein>
    <submittedName>
        <fullName evidence="2">Uncharacterized protein</fullName>
    </submittedName>
</protein>
<organism evidence="2 3">
    <name type="scientific">Linnemannia hyalina</name>
    <dbReference type="NCBI Taxonomy" id="64524"/>
    <lineage>
        <taxon>Eukaryota</taxon>
        <taxon>Fungi</taxon>
        <taxon>Fungi incertae sedis</taxon>
        <taxon>Mucoromycota</taxon>
        <taxon>Mortierellomycotina</taxon>
        <taxon>Mortierellomycetes</taxon>
        <taxon>Mortierellales</taxon>
        <taxon>Mortierellaceae</taxon>
        <taxon>Linnemannia</taxon>
    </lineage>
</organism>
<dbReference type="OrthoDB" id="2432218at2759"/>
<comment type="caution">
    <text evidence="2">The sequence shown here is derived from an EMBL/GenBank/DDBJ whole genome shotgun (WGS) entry which is preliminary data.</text>
</comment>
<evidence type="ECO:0000313" key="2">
    <source>
        <dbReference type="EMBL" id="KAG9067839.1"/>
    </source>
</evidence>